<reference evidence="3 4" key="1">
    <citation type="journal article" date="2018" name="Front. Microbiol.">
        <title>Genome-Wide Analysis of Corynespora cassiicola Leaf Fall Disease Putative Effectors.</title>
        <authorList>
            <person name="Lopez D."/>
            <person name="Ribeiro S."/>
            <person name="Label P."/>
            <person name="Fumanal B."/>
            <person name="Venisse J.S."/>
            <person name="Kohler A."/>
            <person name="de Oliveira R.R."/>
            <person name="Labutti K."/>
            <person name="Lipzen A."/>
            <person name="Lail K."/>
            <person name="Bauer D."/>
            <person name="Ohm R.A."/>
            <person name="Barry K.W."/>
            <person name="Spatafora J."/>
            <person name="Grigoriev I.V."/>
            <person name="Martin F.M."/>
            <person name="Pujade-Renaud V."/>
        </authorList>
    </citation>
    <scope>NUCLEOTIDE SEQUENCE [LARGE SCALE GENOMIC DNA]</scope>
    <source>
        <strain evidence="3 4">Philippines</strain>
    </source>
</reference>
<evidence type="ECO:0000259" key="2">
    <source>
        <dbReference type="PROSITE" id="PS50076"/>
    </source>
</evidence>
<dbReference type="PRINTS" id="PR00625">
    <property type="entry name" value="JDOMAIN"/>
</dbReference>
<dbReference type="SMART" id="SM00271">
    <property type="entry name" value="DnaJ"/>
    <property type="match status" value="1"/>
</dbReference>
<evidence type="ECO:0000313" key="3">
    <source>
        <dbReference type="EMBL" id="PSN73495.1"/>
    </source>
</evidence>
<feature type="compositionally biased region" description="Basic residues" evidence="1">
    <location>
        <begin position="304"/>
        <end position="315"/>
    </location>
</feature>
<protein>
    <submittedName>
        <fullName evidence="3">DnaJ-domain-containing protein</fullName>
    </submittedName>
</protein>
<feature type="region of interest" description="Disordered" evidence="1">
    <location>
        <begin position="1"/>
        <end position="35"/>
    </location>
</feature>
<proteinExistence type="predicted"/>
<dbReference type="InterPro" id="IPR036869">
    <property type="entry name" value="J_dom_sf"/>
</dbReference>
<evidence type="ECO:0000256" key="1">
    <source>
        <dbReference type="SAM" id="MobiDB-lite"/>
    </source>
</evidence>
<feature type="region of interest" description="Disordered" evidence="1">
    <location>
        <begin position="196"/>
        <end position="253"/>
    </location>
</feature>
<dbReference type="GO" id="GO:0005634">
    <property type="term" value="C:nucleus"/>
    <property type="evidence" value="ECO:0007669"/>
    <property type="project" value="TreeGrafter"/>
</dbReference>
<feature type="compositionally biased region" description="Basic residues" evidence="1">
    <location>
        <begin position="235"/>
        <end position="245"/>
    </location>
</feature>
<evidence type="ECO:0000313" key="4">
    <source>
        <dbReference type="Proteomes" id="UP000240883"/>
    </source>
</evidence>
<name>A0A2T2P724_CORCC</name>
<feature type="compositionally biased region" description="Acidic residues" evidence="1">
    <location>
        <begin position="16"/>
        <end position="28"/>
    </location>
</feature>
<dbReference type="GO" id="GO:0031072">
    <property type="term" value="F:heat shock protein binding"/>
    <property type="evidence" value="ECO:0007669"/>
    <property type="project" value="TreeGrafter"/>
</dbReference>
<dbReference type="PANTHER" id="PTHR44144:SF1">
    <property type="entry name" value="DNAJ HOMOLOG SUBFAMILY C MEMBER 9"/>
    <property type="match status" value="1"/>
</dbReference>
<dbReference type="PROSITE" id="PS50076">
    <property type="entry name" value="DNAJ_2"/>
    <property type="match status" value="1"/>
</dbReference>
<dbReference type="OrthoDB" id="110024at2759"/>
<dbReference type="FunFam" id="1.10.287.110:FF:000110">
    <property type="entry name" value="DnaJ domain protein (AFU_orthologue AFUA_2G13210)"/>
    <property type="match status" value="1"/>
</dbReference>
<feature type="compositionally biased region" description="Acidic residues" evidence="1">
    <location>
        <begin position="319"/>
        <end position="338"/>
    </location>
</feature>
<dbReference type="InterPro" id="IPR018253">
    <property type="entry name" value="DnaJ_domain_CS"/>
</dbReference>
<feature type="region of interest" description="Disordered" evidence="1">
    <location>
        <begin position="265"/>
        <end position="357"/>
    </location>
</feature>
<dbReference type="PANTHER" id="PTHR44144">
    <property type="entry name" value="DNAJ HOMOLOG SUBFAMILY C MEMBER 9"/>
    <property type="match status" value="1"/>
</dbReference>
<dbReference type="InterPro" id="IPR001623">
    <property type="entry name" value="DnaJ_domain"/>
</dbReference>
<organism evidence="3 4">
    <name type="scientific">Corynespora cassiicola Philippines</name>
    <dbReference type="NCBI Taxonomy" id="1448308"/>
    <lineage>
        <taxon>Eukaryota</taxon>
        <taxon>Fungi</taxon>
        <taxon>Dikarya</taxon>
        <taxon>Ascomycota</taxon>
        <taxon>Pezizomycotina</taxon>
        <taxon>Dothideomycetes</taxon>
        <taxon>Pleosporomycetidae</taxon>
        <taxon>Pleosporales</taxon>
        <taxon>Corynesporascaceae</taxon>
        <taxon>Corynespora</taxon>
    </lineage>
</organism>
<feature type="compositionally biased region" description="Basic residues" evidence="1">
    <location>
        <begin position="342"/>
        <end position="357"/>
    </location>
</feature>
<dbReference type="GO" id="GO:0005737">
    <property type="term" value="C:cytoplasm"/>
    <property type="evidence" value="ECO:0007669"/>
    <property type="project" value="TreeGrafter"/>
</dbReference>
<dbReference type="SUPFAM" id="SSF46565">
    <property type="entry name" value="Chaperone J-domain"/>
    <property type="match status" value="1"/>
</dbReference>
<dbReference type="Gene3D" id="1.10.287.110">
    <property type="entry name" value="DnaJ domain"/>
    <property type="match status" value="1"/>
</dbReference>
<dbReference type="InterPro" id="IPR052594">
    <property type="entry name" value="J_domain-containing_protein"/>
</dbReference>
<dbReference type="InterPro" id="IPR056453">
    <property type="entry name" value="HTH_DNAJC9"/>
</dbReference>
<dbReference type="Pfam" id="PF00226">
    <property type="entry name" value="DnaJ"/>
    <property type="match status" value="1"/>
</dbReference>
<dbReference type="CDD" id="cd06257">
    <property type="entry name" value="DnaJ"/>
    <property type="match status" value="1"/>
</dbReference>
<keyword evidence="4" id="KW-1185">Reference proteome</keyword>
<dbReference type="AlphaFoldDB" id="A0A2T2P724"/>
<dbReference type="Pfam" id="PF23302">
    <property type="entry name" value="HTH_DNAJC9"/>
    <property type="match status" value="1"/>
</dbReference>
<gene>
    <name evidence="3" type="ORF">BS50DRAFT_569024</name>
</gene>
<dbReference type="PROSITE" id="PS00636">
    <property type="entry name" value="DNAJ_1"/>
    <property type="match status" value="1"/>
</dbReference>
<feature type="compositionally biased region" description="Basic and acidic residues" evidence="1">
    <location>
        <begin position="205"/>
        <end position="231"/>
    </location>
</feature>
<feature type="domain" description="J" evidence="2">
    <location>
        <begin position="33"/>
        <end position="100"/>
    </location>
</feature>
<feature type="compositionally biased region" description="Basic and acidic residues" evidence="1">
    <location>
        <begin position="1"/>
        <end position="15"/>
    </location>
</feature>
<sequence>MGKSGRKEKELRDPEFLDDEENVGEEDGPPSIDPYAVLGITQEATADEVKSAYKKLALKNHPDKVPETDKEAANQCFQEIAFAYAVLSDDRRRKRFDLTGSTAEVLEDDDEFDWLKFYRQQFEDVVTQENIDRIANEYKGSDEERQALIDAYERYKGKLDSMYQTIMLSDILEDDDRFRMIINEEIAKGTIKSCSNWEQENDDEQREKAKDAERKRREDFDKRHAQKEESAKANGKAKAKAKSKKKDAGGMGDLAALIQQRQKARSGNFFDHLEARYAPTSRGKKRATPMEEPPEEMFQAAAERHKKLKQGRARKSKDEEDMDVESDDLGEEEEEEEEALPKTKKRGKLQRGRKAKA</sequence>
<accession>A0A2T2P724</accession>
<dbReference type="EMBL" id="KZ678129">
    <property type="protein sequence ID" value="PSN73495.1"/>
    <property type="molecule type" value="Genomic_DNA"/>
</dbReference>
<dbReference type="Proteomes" id="UP000240883">
    <property type="component" value="Unassembled WGS sequence"/>
</dbReference>